<gene>
    <name evidence="2" type="ORF">CKF54_04240</name>
</gene>
<sequence length="144" mass="17078">MLDQITEYIVSAYNYTYDYLHNYFATVTPKELIQDTINNVLFFTWLYFLIKSPKDVVSFTLLFLFVVCVYTIYSLMFHQEVMSNILYGDGNPSERPFLKYIGYGYLKEFYTLMFGIAMLCYAFRHPFQAAFWIVIFGLPMLALK</sequence>
<evidence type="ECO:0000256" key="1">
    <source>
        <dbReference type="SAM" id="Phobius"/>
    </source>
</evidence>
<keyword evidence="1" id="KW-1133">Transmembrane helix</keyword>
<reference evidence="2 3" key="1">
    <citation type="submission" date="2017-08" db="EMBL/GenBank/DDBJ databases">
        <title>Reclassification of Bisgaard taxon 37 and 44.</title>
        <authorList>
            <person name="Christensen H."/>
        </authorList>
    </citation>
    <scope>NUCLEOTIDE SEQUENCE [LARGE SCALE GENOMIC DNA]</scope>
    <source>
        <strain evidence="2 3">B96_3</strain>
    </source>
</reference>
<dbReference type="RefSeq" id="WP_119525101.1">
    <property type="nucleotide sequence ID" value="NZ_NRHC01000046.1"/>
</dbReference>
<organism evidence="2 3">
    <name type="scientific">Psittacicella hinzii</name>
    <dbReference type="NCBI Taxonomy" id="2028575"/>
    <lineage>
        <taxon>Bacteria</taxon>
        <taxon>Pseudomonadati</taxon>
        <taxon>Pseudomonadota</taxon>
        <taxon>Gammaproteobacteria</taxon>
        <taxon>Pasteurellales</taxon>
        <taxon>Psittacicellaceae</taxon>
        <taxon>Psittacicella</taxon>
    </lineage>
</organism>
<keyword evidence="1" id="KW-0812">Transmembrane</keyword>
<name>A0A3A1Y9H9_9GAMM</name>
<feature type="transmembrane region" description="Helical" evidence="1">
    <location>
        <begin position="97"/>
        <end position="119"/>
    </location>
</feature>
<proteinExistence type="predicted"/>
<dbReference type="AlphaFoldDB" id="A0A3A1Y9H9"/>
<dbReference type="EMBL" id="NRHC01000046">
    <property type="protein sequence ID" value="RIY32767.1"/>
    <property type="molecule type" value="Genomic_DNA"/>
</dbReference>
<evidence type="ECO:0000313" key="3">
    <source>
        <dbReference type="Proteomes" id="UP000265691"/>
    </source>
</evidence>
<keyword evidence="1" id="KW-0472">Membrane</keyword>
<accession>A0A3A1Y9H9</accession>
<comment type="caution">
    <text evidence="2">The sequence shown here is derived from an EMBL/GenBank/DDBJ whole genome shotgun (WGS) entry which is preliminary data.</text>
</comment>
<evidence type="ECO:0000313" key="2">
    <source>
        <dbReference type="EMBL" id="RIY32767.1"/>
    </source>
</evidence>
<dbReference type="Proteomes" id="UP000265691">
    <property type="component" value="Unassembled WGS sequence"/>
</dbReference>
<keyword evidence="3" id="KW-1185">Reference proteome</keyword>
<feature type="transmembrane region" description="Helical" evidence="1">
    <location>
        <begin position="56"/>
        <end position="76"/>
    </location>
</feature>
<protein>
    <submittedName>
        <fullName evidence="2">Uncharacterized protein</fullName>
    </submittedName>
</protein>